<feature type="domain" description="TauD/TfdA-like" evidence="5">
    <location>
        <begin position="30"/>
        <end position="319"/>
    </location>
</feature>
<dbReference type="PANTHER" id="PTHR10696">
    <property type="entry name" value="GAMMA-BUTYROBETAINE HYDROXYLASE-RELATED"/>
    <property type="match status" value="1"/>
</dbReference>
<keyword evidence="6" id="KW-0223">Dioxygenase</keyword>
<dbReference type="AlphaFoldDB" id="A0A4Q7ZRD3"/>
<dbReference type="EMBL" id="SHKY01000001">
    <property type="protein sequence ID" value="RZU53361.1"/>
    <property type="molecule type" value="Genomic_DNA"/>
</dbReference>
<comment type="cofactor">
    <cofactor evidence="1">
        <name>Fe(2+)</name>
        <dbReference type="ChEBI" id="CHEBI:29033"/>
    </cofactor>
</comment>
<reference evidence="6 7" key="1">
    <citation type="submission" date="2019-02" db="EMBL/GenBank/DDBJ databases">
        <title>Sequencing the genomes of 1000 actinobacteria strains.</title>
        <authorList>
            <person name="Klenk H.-P."/>
        </authorList>
    </citation>
    <scope>NUCLEOTIDE SEQUENCE [LARGE SCALE GENOMIC DNA]</scope>
    <source>
        <strain evidence="6 7">DSM 45162</strain>
    </source>
</reference>
<dbReference type="OrthoDB" id="9769888at2"/>
<dbReference type="GO" id="GO:0017000">
    <property type="term" value="P:antibiotic biosynthetic process"/>
    <property type="evidence" value="ECO:0007669"/>
    <property type="project" value="UniProtKB-KW"/>
</dbReference>
<keyword evidence="2" id="KW-0560">Oxidoreductase</keyword>
<accession>A0A4Q7ZRD3</accession>
<dbReference type="Gene3D" id="3.60.130.10">
    <property type="entry name" value="Clavaminate synthase-like"/>
    <property type="match status" value="1"/>
</dbReference>
<dbReference type="RefSeq" id="WP_130511855.1">
    <property type="nucleotide sequence ID" value="NZ_SHKY01000001.1"/>
</dbReference>
<protein>
    <submittedName>
        <fullName evidence="6">Alpha-ketoglutarate-dependent taurine dioxygenase</fullName>
    </submittedName>
</protein>
<comment type="caution">
    <text evidence="6">The sequence shown here is derived from an EMBL/GenBank/DDBJ whole genome shotgun (WGS) entry which is preliminary data.</text>
</comment>
<dbReference type="InterPro" id="IPR003819">
    <property type="entry name" value="TauD/TfdA-like"/>
</dbReference>
<dbReference type="PANTHER" id="PTHR10696:SF56">
    <property type="entry name" value="TAUD_TFDA-LIKE DOMAIN-CONTAINING PROTEIN"/>
    <property type="match status" value="1"/>
</dbReference>
<dbReference type="Pfam" id="PF02668">
    <property type="entry name" value="TauD"/>
    <property type="match status" value="1"/>
</dbReference>
<evidence type="ECO:0000256" key="3">
    <source>
        <dbReference type="ARBA" id="ARBA00023004"/>
    </source>
</evidence>
<proteinExistence type="predicted"/>
<dbReference type="InterPro" id="IPR042098">
    <property type="entry name" value="TauD-like_sf"/>
</dbReference>
<name>A0A4Q7ZRD3_9ACTN</name>
<evidence type="ECO:0000256" key="4">
    <source>
        <dbReference type="ARBA" id="ARBA00023194"/>
    </source>
</evidence>
<keyword evidence="4" id="KW-0045">Antibiotic biosynthesis</keyword>
<dbReference type="GO" id="GO:0051213">
    <property type="term" value="F:dioxygenase activity"/>
    <property type="evidence" value="ECO:0007669"/>
    <property type="project" value="UniProtKB-KW"/>
</dbReference>
<keyword evidence="7" id="KW-1185">Reference proteome</keyword>
<sequence length="350" mass="38585">MGTTSVTALDPITWVREPGRPATAEIAGLDDLPTALSWLAEAEPALRAALHEYGTVFLRGLPIGSVEDFGLVRDTLMRGRTPYREKATPRSDFGNGVFSSTDLPAAQSIRMHNENSYTLTFPGLLMFACLIAPPEGGATPVADCRAVLQSLPAELVERVRRTGWMLYRSYSEHISTDWQTAFGTDQKSDVEQYCAENLIDCRWQPDGHLRTSQRRPGLISHPVTGAEVWFNHMAFWNEWALDDELRETLIDEFGRDDLPFNTGFGDGTPLTREDLAALDEAYRAATVRQTWRPGDLMLVDNILNTHGRDPFRGDRRILVAMGEPVELTDCAPTVAPAAGPVADAGGEAAR</sequence>
<evidence type="ECO:0000259" key="5">
    <source>
        <dbReference type="Pfam" id="PF02668"/>
    </source>
</evidence>
<keyword evidence="3" id="KW-0408">Iron</keyword>
<dbReference type="Proteomes" id="UP000292564">
    <property type="component" value="Unassembled WGS sequence"/>
</dbReference>
<evidence type="ECO:0000256" key="2">
    <source>
        <dbReference type="ARBA" id="ARBA00023002"/>
    </source>
</evidence>
<organism evidence="6 7">
    <name type="scientific">Krasilnikovia cinnamomea</name>
    <dbReference type="NCBI Taxonomy" id="349313"/>
    <lineage>
        <taxon>Bacteria</taxon>
        <taxon>Bacillati</taxon>
        <taxon>Actinomycetota</taxon>
        <taxon>Actinomycetes</taxon>
        <taxon>Micromonosporales</taxon>
        <taxon>Micromonosporaceae</taxon>
        <taxon>Krasilnikovia</taxon>
    </lineage>
</organism>
<evidence type="ECO:0000313" key="7">
    <source>
        <dbReference type="Proteomes" id="UP000292564"/>
    </source>
</evidence>
<gene>
    <name evidence="6" type="ORF">EV385_5282</name>
</gene>
<dbReference type="InterPro" id="IPR050411">
    <property type="entry name" value="AlphaKG_dependent_hydroxylases"/>
</dbReference>
<evidence type="ECO:0000313" key="6">
    <source>
        <dbReference type="EMBL" id="RZU53361.1"/>
    </source>
</evidence>
<dbReference type="SUPFAM" id="SSF51197">
    <property type="entry name" value="Clavaminate synthase-like"/>
    <property type="match status" value="1"/>
</dbReference>
<evidence type="ECO:0000256" key="1">
    <source>
        <dbReference type="ARBA" id="ARBA00001954"/>
    </source>
</evidence>